<keyword evidence="2" id="KW-1185">Reference proteome</keyword>
<evidence type="ECO:0000313" key="1">
    <source>
        <dbReference type="EMBL" id="CAE7171954.1"/>
    </source>
</evidence>
<accession>A0A812ISS1</accession>
<feature type="non-terminal residue" evidence="1">
    <location>
        <position position="145"/>
    </location>
</feature>
<dbReference type="Proteomes" id="UP000649617">
    <property type="component" value="Unassembled WGS sequence"/>
</dbReference>
<reference evidence="1" key="1">
    <citation type="submission" date="2021-02" db="EMBL/GenBank/DDBJ databases">
        <authorList>
            <person name="Dougan E. K."/>
            <person name="Rhodes N."/>
            <person name="Thang M."/>
            <person name="Chan C."/>
        </authorList>
    </citation>
    <scope>NUCLEOTIDE SEQUENCE</scope>
</reference>
<name>A0A812ISS1_SYMPI</name>
<sequence>DQRLKELELEREREEKIRISEKSDELKKDLGQRIKQVVEQQVINAELMEMVEELRTTNESPLVRKKAAQMKAHLIKSIQGQIFENIYTKMLELYPQLLKYLSEELGPDKEAELVSAAMYFLGYESAVIAKVLNRSEKAIRNMRHR</sequence>
<proteinExistence type="predicted"/>
<comment type="caution">
    <text evidence="1">The sequence shown here is derived from an EMBL/GenBank/DDBJ whole genome shotgun (WGS) entry which is preliminary data.</text>
</comment>
<feature type="non-terminal residue" evidence="1">
    <location>
        <position position="1"/>
    </location>
</feature>
<evidence type="ECO:0000313" key="2">
    <source>
        <dbReference type="Proteomes" id="UP000649617"/>
    </source>
</evidence>
<dbReference type="EMBL" id="CAJNIZ010000664">
    <property type="protein sequence ID" value="CAE7171954.1"/>
    <property type="molecule type" value="Genomic_DNA"/>
</dbReference>
<gene>
    <name evidence="1" type="ORF">SPIL2461_LOCUS753</name>
</gene>
<protein>
    <submittedName>
        <fullName evidence="1">Uncharacterized protein</fullName>
    </submittedName>
</protein>
<dbReference type="AlphaFoldDB" id="A0A812ISS1"/>
<organism evidence="1 2">
    <name type="scientific">Symbiodinium pilosum</name>
    <name type="common">Dinoflagellate</name>
    <dbReference type="NCBI Taxonomy" id="2952"/>
    <lineage>
        <taxon>Eukaryota</taxon>
        <taxon>Sar</taxon>
        <taxon>Alveolata</taxon>
        <taxon>Dinophyceae</taxon>
        <taxon>Suessiales</taxon>
        <taxon>Symbiodiniaceae</taxon>
        <taxon>Symbiodinium</taxon>
    </lineage>
</organism>